<dbReference type="NCBIfam" id="TIGR04336">
    <property type="entry name" value="AmmeMemoSam_B"/>
    <property type="match status" value="1"/>
</dbReference>
<dbReference type="InParanoid" id="A7ATY0"/>
<protein>
    <recommendedName>
        <fullName evidence="4">Protein MEMO1</fullName>
    </recommendedName>
</protein>
<keyword evidence="3" id="KW-1185">Reference proteome</keyword>
<dbReference type="STRING" id="5865.A7ATY0"/>
<dbReference type="PANTHER" id="PTHR11060">
    <property type="entry name" value="PROTEIN MEMO1"/>
    <property type="match status" value="1"/>
</dbReference>
<dbReference type="EMBL" id="AAXT01000003">
    <property type="protein sequence ID" value="EDO06391.1"/>
    <property type="molecule type" value="Genomic_DNA"/>
</dbReference>
<dbReference type="eggNOG" id="KOG3086">
    <property type="taxonomic scope" value="Eukaryota"/>
</dbReference>
<name>A7ATY0_BABBO</name>
<dbReference type="PANTHER" id="PTHR11060:SF0">
    <property type="entry name" value="PROTEIN MEMO1"/>
    <property type="match status" value="1"/>
</dbReference>
<sequence>MRRSIHAGSWYSNDAEILTEQIDQALSQAVEPFGSALKYIISPNTVFILGPSHHLPLKGCAVDVSSTLQTPFGELQVDNDITTELLKGKCFKELSKRNSEEEHSIEMQLPILHYVANKSNADHIKVVPIVVGYMLNEGLEDVGQALLPYFEKEDTIFVISSDFCHFGKRFGFTRTGFEDQDMPIWKAIESLDLDGVKLIVEHDLEVSNKYIKITLVQSSKCSERSDSSVSYCSIAGMLSANAAEA</sequence>
<reference evidence="2 3" key="1">
    <citation type="journal article" date="2007" name="PLoS Pathog.">
        <title>Genome sequence of Babesia bovis and comparative analysis of apicomplexan hemoprotozoa.</title>
        <authorList>
            <person name="Brayton K.A."/>
            <person name="Lau A.O.T."/>
            <person name="Herndon D.R."/>
            <person name="Hannick L."/>
            <person name="Kappmeyer L.S."/>
            <person name="Berens S.J."/>
            <person name="Bidwell S.L."/>
            <person name="Brown W.C."/>
            <person name="Crabtree J."/>
            <person name="Fadrosh D."/>
            <person name="Feldblum T."/>
            <person name="Forberger H.A."/>
            <person name="Haas B.J."/>
            <person name="Howell J.M."/>
            <person name="Khouri H."/>
            <person name="Koo H."/>
            <person name="Mann D.J."/>
            <person name="Norimine J."/>
            <person name="Paulsen I.T."/>
            <person name="Radune D."/>
            <person name="Ren Q."/>
            <person name="Smith R.K. Jr."/>
            <person name="Suarez C.E."/>
            <person name="White O."/>
            <person name="Wortman J.R."/>
            <person name="Knowles D.P. Jr."/>
            <person name="McElwain T.F."/>
            <person name="Nene V.M."/>
        </authorList>
    </citation>
    <scope>NUCLEOTIDE SEQUENCE [LARGE SCALE GENOMIC DNA]</scope>
    <source>
        <strain evidence="2">T2Bo</strain>
    </source>
</reference>
<evidence type="ECO:0008006" key="4">
    <source>
        <dbReference type="Google" id="ProtNLM"/>
    </source>
</evidence>
<dbReference type="Proteomes" id="UP000002173">
    <property type="component" value="Chromosome 2"/>
</dbReference>
<organism evidence="2 3">
    <name type="scientific">Babesia bovis</name>
    <dbReference type="NCBI Taxonomy" id="5865"/>
    <lineage>
        <taxon>Eukaryota</taxon>
        <taxon>Sar</taxon>
        <taxon>Alveolata</taxon>
        <taxon>Apicomplexa</taxon>
        <taxon>Aconoidasida</taxon>
        <taxon>Piroplasmida</taxon>
        <taxon>Babesiidae</taxon>
        <taxon>Babesia</taxon>
    </lineage>
</organism>
<dbReference type="VEuPathDB" id="PiroplasmaDB:BBOV_II004360"/>
<gene>
    <name evidence="2" type="ORF">BBOV_II004360</name>
</gene>
<comment type="similarity">
    <text evidence="1">Belongs to the MEMO1 family.</text>
</comment>
<dbReference type="OMA" id="THARSWY"/>
<dbReference type="AlphaFoldDB" id="A7ATY0"/>
<dbReference type="Gene3D" id="3.40.830.10">
    <property type="entry name" value="LigB-like"/>
    <property type="match status" value="1"/>
</dbReference>
<evidence type="ECO:0000313" key="2">
    <source>
        <dbReference type="EMBL" id="EDO06391.1"/>
    </source>
</evidence>
<comment type="caution">
    <text evidence="2">The sequence shown here is derived from an EMBL/GenBank/DDBJ whole genome shotgun (WGS) entry which is preliminary data.</text>
</comment>
<proteinExistence type="inferred from homology"/>
<accession>A7ATY0</accession>
<dbReference type="CDD" id="cd07361">
    <property type="entry name" value="MEMO_like"/>
    <property type="match status" value="1"/>
</dbReference>
<dbReference type="FunCoup" id="A7ATY0">
    <property type="interactions" value="399"/>
</dbReference>
<evidence type="ECO:0000313" key="3">
    <source>
        <dbReference type="Proteomes" id="UP000002173"/>
    </source>
</evidence>
<dbReference type="InterPro" id="IPR002737">
    <property type="entry name" value="MEMO1_fam"/>
</dbReference>
<dbReference type="Pfam" id="PF01875">
    <property type="entry name" value="Memo"/>
    <property type="match status" value="1"/>
</dbReference>
<evidence type="ECO:0000256" key="1">
    <source>
        <dbReference type="ARBA" id="ARBA00006315"/>
    </source>
</evidence>